<protein>
    <recommendedName>
        <fullName evidence="1">Beta-galactosidase C-terminal domain-containing protein</fullName>
    </recommendedName>
</protein>
<proteinExistence type="predicted"/>
<dbReference type="Pfam" id="PF08533">
    <property type="entry name" value="Glyco_hydro_42C"/>
    <property type="match status" value="1"/>
</dbReference>
<name>A0A022KR71_9MICO</name>
<evidence type="ECO:0000313" key="2">
    <source>
        <dbReference type="EMBL" id="EYT47944.1"/>
    </source>
</evidence>
<dbReference type="InterPro" id="IPR013739">
    <property type="entry name" value="Beta_galactosidase_C"/>
</dbReference>
<dbReference type="EMBL" id="AORC01000021">
    <property type="protein sequence ID" value="EYT47944.1"/>
    <property type="molecule type" value="Genomic_DNA"/>
</dbReference>
<evidence type="ECO:0000259" key="1">
    <source>
        <dbReference type="Pfam" id="PF08533"/>
    </source>
</evidence>
<dbReference type="STRING" id="1249481.D641_0113975"/>
<dbReference type="Proteomes" id="UP000019754">
    <property type="component" value="Unassembled WGS sequence"/>
</dbReference>
<dbReference type="GO" id="GO:0006012">
    <property type="term" value="P:galactose metabolic process"/>
    <property type="evidence" value="ECO:0007669"/>
    <property type="project" value="InterPro"/>
</dbReference>
<dbReference type="InterPro" id="IPR013780">
    <property type="entry name" value="Glyco_hydro_b"/>
</dbReference>
<dbReference type="GO" id="GO:0004565">
    <property type="term" value="F:beta-galactosidase activity"/>
    <property type="evidence" value="ECO:0007669"/>
    <property type="project" value="InterPro"/>
</dbReference>
<dbReference type="Gene3D" id="2.60.40.1180">
    <property type="entry name" value="Golgi alpha-mannosidase II"/>
    <property type="match status" value="1"/>
</dbReference>
<feature type="domain" description="Beta-galactosidase C-terminal" evidence="1">
    <location>
        <begin position="19"/>
        <end position="55"/>
    </location>
</feature>
<reference evidence="2 3" key="1">
    <citation type="journal article" date="2013" name="Genome Announc.">
        <title>Draft genome sequence of an Actinobacterium, Brachybacterium muris strain UCD-AY4.</title>
        <authorList>
            <person name="Lo J.R."/>
            <person name="Lang J.M."/>
            <person name="Darling A.E."/>
            <person name="Eisen J.A."/>
            <person name="Coil D.A."/>
        </authorList>
    </citation>
    <scope>NUCLEOTIDE SEQUENCE [LARGE SCALE GENOMIC DNA]</scope>
    <source>
        <strain evidence="2 3">UCD-AY4</strain>
    </source>
</reference>
<accession>A0A022KR71</accession>
<evidence type="ECO:0000313" key="3">
    <source>
        <dbReference type="Proteomes" id="UP000019754"/>
    </source>
</evidence>
<dbReference type="AlphaFoldDB" id="A0A022KR71"/>
<gene>
    <name evidence="2" type="ORF">D641_0113975</name>
</gene>
<keyword evidence="3" id="KW-1185">Reference proteome</keyword>
<sequence length="69" mass="7365">MFEGAYAAAGIEVPDLPTDVEVLQRHGEDGTRYVVVLNHTTQDHTLTIPGTSGEITIEAGESQTLVIEA</sequence>
<organism evidence="2 3">
    <name type="scientific">Brachybacterium muris UCD-AY4</name>
    <dbReference type="NCBI Taxonomy" id="1249481"/>
    <lineage>
        <taxon>Bacteria</taxon>
        <taxon>Bacillati</taxon>
        <taxon>Actinomycetota</taxon>
        <taxon>Actinomycetes</taxon>
        <taxon>Micrococcales</taxon>
        <taxon>Dermabacteraceae</taxon>
        <taxon>Brachybacterium</taxon>
    </lineage>
</organism>
<dbReference type="HOGENOM" id="CLU_2767729_0_0_11"/>
<comment type="caution">
    <text evidence="2">The sequence shown here is derived from an EMBL/GenBank/DDBJ whole genome shotgun (WGS) entry which is preliminary data.</text>
</comment>